<accession>A0AAW2EP97</accession>
<evidence type="ECO:0000313" key="1">
    <source>
        <dbReference type="EMBL" id="KAL0105546.1"/>
    </source>
</evidence>
<reference evidence="1 2" key="1">
    <citation type="submission" date="2023-03" db="EMBL/GenBank/DDBJ databases">
        <title>High recombination rates correlate with genetic variation in Cardiocondyla obscurior ants.</title>
        <authorList>
            <person name="Errbii M."/>
        </authorList>
    </citation>
    <scope>NUCLEOTIDE SEQUENCE [LARGE SCALE GENOMIC DNA]</scope>
    <source>
        <strain evidence="1">Alpha-2009</strain>
        <tissue evidence="1">Whole body</tissue>
    </source>
</reference>
<dbReference type="EMBL" id="JADYXP020000019">
    <property type="protein sequence ID" value="KAL0105546.1"/>
    <property type="molecule type" value="Genomic_DNA"/>
</dbReference>
<dbReference type="Proteomes" id="UP001430953">
    <property type="component" value="Unassembled WGS sequence"/>
</dbReference>
<comment type="caution">
    <text evidence="1">The sequence shown here is derived from an EMBL/GenBank/DDBJ whole genome shotgun (WGS) entry which is preliminary data.</text>
</comment>
<organism evidence="1 2">
    <name type="scientific">Cardiocondyla obscurior</name>
    <dbReference type="NCBI Taxonomy" id="286306"/>
    <lineage>
        <taxon>Eukaryota</taxon>
        <taxon>Metazoa</taxon>
        <taxon>Ecdysozoa</taxon>
        <taxon>Arthropoda</taxon>
        <taxon>Hexapoda</taxon>
        <taxon>Insecta</taxon>
        <taxon>Pterygota</taxon>
        <taxon>Neoptera</taxon>
        <taxon>Endopterygota</taxon>
        <taxon>Hymenoptera</taxon>
        <taxon>Apocrita</taxon>
        <taxon>Aculeata</taxon>
        <taxon>Formicoidea</taxon>
        <taxon>Formicidae</taxon>
        <taxon>Myrmicinae</taxon>
        <taxon>Cardiocondyla</taxon>
    </lineage>
</organism>
<evidence type="ECO:0000313" key="2">
    <source>
        <dbReference type="Proteomes" id="UP001430953"/>
    </source>
</evidence>
<protein>
    <submittedName>
        <fullName evidence="1">Uncharacterized protein</fullName>
    </submittedName>
</protein>
<proteinExistence type="predicted"/>
<keyword evidence="2" id="KW-1185">Reference proteome</keyword>
<gene>
    <name evidence="1" type="ORF">PUN28_016908</name>
</gene>
<name>A0AAW2EP97_9HYME</name>
<dbReference type="AlphaFoldDB" id="A0AAW2EP97"/>
<sequence>MTSHSTERKRSQQEDPALTEVSALESVFLKVRRIQEEQVQKEERLRTEQVQREEDLKVEIRLRDDAIYRMQQQLT</sequence>